<dbReference type="PANTHER" id="PTHR35011:SF2">
    <property type="entry name" value="2,3-DIKETO-L-GULONATE TRAP TRANSPORTER SMALL PERMEASE PROTEIN YIAM"/>
    <property type="match status" value="1"/>
</dbReference>
<evidence type="ECO:0000313" key="11">
    <source>
        <dbReference type="EMBL" id="MBD1549124.1"/>
    </source>
</evidence>
<keyword evidence="5 9" id="KW-0812">Transmembrane</keyword>
<gene>
    <name evidence="11" type="ORF">HK439_22930</name>
</gene>
<evidence type="ECO:0000256" key="4">
    <source>
        <dbReference type="ARBA" id="ARBA00022519"/>
    </source>
</evidence>
<feature type="transmembrane region" description="Helical" evidence="9">
    <location>
        <begin position="24"/>
        <end position="48"/>
    </location>
</feature>
<comment type="similarity">
    <text evidence="8 9">Belongs to the TRAP transporter small permease family.</text>
</comment>
<keyword evidence="3" id="KW-1003">Cell membrane</keyword>
<protein>
    <recommendedName>
        <fullName evidence="9">TRAP transporter small permease protein</fullName>
    </recommendedName>
</protein>
<keyword evidence="7 9" id="KW-0472">Membrane</keyword>
<dbReference type="PANTHER" id="PTHR35011">
    <property type="entry name" value="2,3-DIKETO-L-GULONATE TRAP TRANSPORTER SMALL PERMEASE PROTEIN YIAM"/>
    <property type="match status" value="1"/>
</dbReference>
<dbReference type="InterPro" id="IPR007387">
    <property type="entry name" value="TRAP_DctQ"/>
</dbReference>
<evidence type="ECO:0000256" key="6">
    <source>
        <dbReference type="ARBA" id="ARBA00022989"/>
    </source>
</evidence>
<dbReference type="EMBL" id="JABFCZ010000031">
    <property type="protein sequence ID" value="MBD1549124.1"/>
    <property type="molecule type" value="Genomic_DNA"/>
</dbReference>
<evidence type="ECO:0000256" key="2">
    <source>
        <dbReference type="ARBA" id="ARBA00022448"/>
    </source>
</evidence>
<keyword evidence="4 9" id="KW-0997">Cell inner membrane</keyword>
<comment type="subunit">
    <text evidence="9">The complex comprises the extracytoplasmic solute receptor protein and the two transmembrane proteins.</text>
</comment>
<evidence type="ECO:0000256" key="3">
    <source>
        <dbReference type="ARBA" id="ARBA00022475"/>
    </source>
</evidence>
<sequence length="176" mass="19014">MSPGTNAHGAAKAAPIPERIATPIVWLGGAISALLILAVLCLTTYSVFMRYVLDRPPVWIDDLIGYVLVALVMLGVTEAYRGGNHISIDLLTGRLSRPMRKVQAVWSDLCVIAFSAALIVSTWDAIDFAISFDSYTSGSIEIASWIPQVPLLIGGILLALFAVARLLGRMFRGTRK</sequence>
<comment type="caution">
    <text evidence="11">The sequence shown here is derived from an EMBL/GenBank/DDBJ whole genome shotgun (WGS) entry which is preliminary data.</text>
</comment>
<evidence type="ECO:0000259" key="10">
    <source>
        <dbReference type="Pfam" id="PF04290"/>
    </source>
</evidence>
<dbReference type="GO" id="GO:0015740">
    <property type="term" value="P:C4-dicarboxylate transport"/>
    <property type="evidence" value="ECO:0007669"/>
    <property type="project" value="TreeGrafter"/>
</dbReference>
<evidence type="ECO:0000256" key="1">
    <source>
        <dbReference type="ARBA" id="ARBA00004429"/>
    </source>
</evidence>
<feature type="transmembrane region" description="Helical" evidence="9">
    <location>
        <begin position="104"/>
        <end position="126"/>
    </location>
</feature>
<dbReference type="RefSeq" id="WP_190293816.1">
    <property type="nucleotide sequence ID" value="NZ_JABFCZ010000031.1"/>
</dbReference>
<evidence type="ECO:0000256" key="9">
    <source>
        <dbReference type="RuleBase" id="RU369079"/>
    </source>
</evidence>
<evidence type="ECO:0000256" key="8">
    <source>
        <dbReference type="ARBA" id="ARBA00038436"/>
    </source>
</evidence>
<dbReference type="AlphaFoldDB" id="A0A926NZA4"/>
<reference evidence="11" key="1">
    <citation type="submission" date="2020-05" db="EMBL/GenBank/DDBJ databases">
        <title>Identification of trans-AT polyketide cluster in two marine bacteria, producers of a novel glutaramide-containing polyketide sesbanimide D and analogs.</title>
        <authorList>
            <person name="Kacar D."/>
            <person name="Rodriguez P."/>
            <person name="Canedo L."/>
            <person name="Gonzalez E."/>
            <person name="Galan B."/>
            <person name="De La Calle F."/>
            <person name="Garcia J.L."/>
        </authorList>
    </citation>
    <scope>NUCLEOTIDE SEQUENCE</scope>
    <source>
        <strain evidence="11">PHM038</strain>
    </source>
</reference>
<dbReference type="Pfam" id="PF04290">
    <property type="entry name" value="DctQ"/>
    <property type="match status" value="1"/>
</dbReference>
<evidence type="ECO:0000256" key="5">
    <source>
        <dbReference type="ARBA" id="ARBA00022692"/>
    </source>
</evidence>
<proteinExistence type="inferred from homology"/>
<comment type="caution">
    <text evidence="9">Lacks conserved residue(s) required for the propagation of feature annotation.</text>
</comment>
<comment type="function">
    <text evidence="9">Part of the tripartite ATP-independent periplasmic (TRAP) transport system.</text>
</comment>
<feature type="domain" description="Tripartite ATP-independent periplasmic transporters DctQ component" evidence="10">
    <location>
        <begin position="40"/>
        <end position="169"/>
    </location>
</feature>
<evidence type="ECO:0000313" key="12">
    <source>
        <dbReference type="Proteomes" id="UP000598467"/>
    </source>
</evidence>
<accession>A0A926NZA4</accession>
<organism evidence="11 12">
    <name type="scientific">Roseibium aggregatum</name>
    <dbReference type="NCBI Taxonomy" id="187304"/>
    <lineage>
        <taxon>Bacteria</taxon>
        <taxon>Pseudomonadati</taxon>
        <taxon>Pseudomonadota</taxon>
        <taxon>Alphaproteobacteria</taxon>
        <taxon>Hyphomicrobiales</taxon>
        <taxon>Stappiaceae</taxon>
        <taxon>Roseibium</taxon>
    </lineage>
</organism>
<dbReference type="GO" id="GO:0022857">
    <property type="term" value="F:transmembrane transporter activity"/>
    <property type="evidence" value="ECO:0007669"/>
    <property type="project" value="UniProtKB-UniRule"/>
</dbReference>
<name>A0A926NZA4_9HYPH</name>
<evidence type="ECO:0000256" key="7">
    <source>
        <dbReference type="ARBA" id="ARBA00023136"/>
    </source>
</evidence>
<dbReference type="InterPro" id="IPR055348">
    <property type="entry name" value="DctQ"/>
</dbReference>
<keyword evidence="6 9" id="KW-1133">Transmembrane helix</keyword>
<keyword evidence="2 9" id="KW-0813">Transport</keyword>
<comment type="subcellular location">
    <subcellularLocation>
        <location evidence="1 9">Cell inner membrane</location>
        <topology evidence="1 9">Multi-pass membrane protein</topology>
    </subcellularLocation>
</comment>
<dbReference type="GO" id="GO:0005886">
    <property type="term" value="C:plasma membrane"/>
    <property type="evidence" value="ECO:0007669"/>
    <property type="project" value="UniProtKB-SubCell"/>
</dbReference>
<feature type="transmembrane region" description="Helical" evidence="9">
    <location>
        <begin position="146"/>
        <end position="167"/>
    </location>
</feature>
<dbReference type="Proteomes" id="UP000598467">
    <property type="component" value="Unassembled WGS sequence"/>
</dbReference>